<gene>
    <name evidence="3" type="ORF">SAMN05216571_103316</name>
</gene>
<evidence type="ECO:0000259" key="2">
    <source>
        <dbReference type="Pfam" id="PF13579"/>
    </source>
</evidence>
<proteinExistence type="predicted"/>
<dbReference type="Pfam" id="PF00534">
    <property type="entry name" value="Glycos_transf_1"/>
    <property type="match status" value="1"/>
</dbReference>
<dbReference type="PANTHER" id="PTHR12526:SF638">
    <property type="entry name" value="SPORE COAT PROTEIN SA"/>
    <property type="match status" value="1"/>
</dbReference>
<dbReference type="Gene3D" id="3.40.50.2000">
    <property type="entry name" value="Glycogen Phosphorylase B"/>
    <property type="match status" value="2"/>
</dbReference>
<accession>A0A1G7QKV7</accession>
<dbReference type="InterPro" id="IPR001296">
    <property type="entry name" value="Glyco_trans_1"/>
</dbReference>
<sequence length="366" mass="40891">MKCVFLANSAWYLKNFRLGTLRSFSHRSDVVCVFPVGNDDRLLDDEFSVSRITMQAAGKNPIRELQALYSLWRAFRLHNPDVVYSFNPKTNLYALFVCWMLRIPCVPNVSGVGVASQLRGPLGVIYDLLAGFSYRRATHVYFQNRDDYNTFIKRGWVLPEKAELIPGSGVDLSRFQSTPRQCGPLRFLMAARLIKQKGVIEYLEAAQALLDEGFQVEFWLAGVSDNSSRAVDSQLIEAFAKQPGIEFCGHVEDMPAILSQVDCVVLPSYYPEGIPRSLIEAAAAGKVIITTDTPGCRDIVDRERNGFLIPPESVKGLSDAMKHIISLSPESLSEMKAASRAFAESRFDENIVIKSYVESAERIASE</sequence>
<evidence type="ECO:0000313" key="3">
    <source>
        <dbReference type="EMBL" id="SDF99153.1"/>
    </source>
</evidence>
<keyword evidence="3" id="KW-0808">Transferase</keyword>
<dbReference type="GO" id="GO:0016757">
    <property type="term" value="F:glycosyltransferase activity"/>
    <property type="evidence" value="ECO:0007669"/>
    <property type="project" value="InterPro"/>
</dbReference>
<dbReference type="CDD" id="cd03808">
    <property type="entry name" value="GT4_CapM-like"/>
    <property type="match status" value="1"/>
</dbReference>
<keyword evidence="4" id="KW-1185">Reference proteome</keyword>
<feature type="domain" description="Glycosyl transferase family 1" evidence="1">
    <location>
        <begin position="182"/>
        <end position="340"/>
    </location>
</feature>
<dbReference type="PANTHER" id="PTHR12526">
    <property type="entry name" value="GLYCOSYLTRANSFERASE"/>
    <property type="match status" value="1"/>
</dbReference>
<evidence type="ECO:0000313" key="4">
    <source>
        <dbReference type="Proteomes" id="UP000198641"/>
    </source>
</evidence>
<dbReference type="SUPFAM" id="SSF53756">
    <property type="entry name" value="UDP-Glycosyltransferase/glycogen phosphorylase"/>
    <property type="match status" value="1"/>
</dbReference>
<dbReference type="OrthoDB" id="9775208at2"/>
<dbReference type="Pfam" id="PF13579">
    <property type="entry name" value="Glyco_trans_4_4"/>
    <property type="match status" value="1"/>
</dbReference>
<dbReference type="Proteomes" id="UP000198641">
    <property type="component" value="Unassembled WGS sequence"/>
</dbReference>
<name>A0A1G7QKV7_9GAMM</name>
<feature type="domain" description="Glycosyltransferase subfamily 4-like N-terminal" evidence="2">
    <location>
        <begin position="21"/>
        <end position="166"/>
    </location>
</feature>
<organism evidence="3 4">
    <name type="scientific">Onishia taeanensis</name>
    <dbReference type="NCBI Taxonomy" id="284577"/>
    <lineage>
        <taxon>Bacteria</taxon>
        <taxon>Pseudomonadati</taxon>
        <taxon>Pseudomonadota</taxon>
        <taxon>Gammaproteobacteria</taxon>
        <taxon>Oceanospirillales</taxon>
        <taxon>Halomonadaceae</taxon>
        <taxon>Onishia</taxon>
    </lineage>
</organism>
<dbReference type="GO" id="GO:1901135">
    <property type="term" value="P:carbohydrate derivative metabolic process"/>
    <property type="evidence" value="ECO:0007669"/>
    <property type="project" value="UniProtKB-ARBA"/>
</dbReference>
<evidence type="ECO:0000259" key="1">
    <source>
        <dbReference type="Pfam" id="PF00534"/>
    </source>
</evidence>
<dbReference type="EMBL" id="FNCI01000003">
    <property type="protein sequence ID" value="SDF99153.1"/>
    <property type="molecule type" value="Genomic_DNA"/>
</dbReference>
<dbReference type="AlphaFoldDB" id="A0A1G7QKV7"/>
<reference evidence="3 4" key="1">
    <citation type="submission" date="2016-10" db="EMBL/GenBank/DDBJ databases">
        <authorList>
            <person name="de Groot N.N."/>
        </authorList>
    </citation>
    <scope>NUCLEOTIDE SEQUENCE [LARGE SCALE GENOMIC DNA]</scope>
    <source>
        <strain evidence="3 4">BH539</strain>
    </source>
</reference>
<protein>
    <submittedName>
        <fullName evidence="3">Glycosyltransferase involved in cell wall bisynthesis</fullName>
    </submittedName>
</protein>
<dbReference type="InterPro" id="IPR028098">
    <property type="entry name" value="Glyco_trans_4-like_N"/>
</dbReference>
<dbReference type="STRING" id="284577.SAMN05216571_103316"/>
<dbReference type="RefSeq" id="WP_092524199.1">
    <property type="nucleotide sequence ID" value="NZ_FNCI01000003.1"/>
</dbReference>